<feature type="region of interest" description="Disordered" evidence="1">
    <location>
        <begin position="168"/>
        <end position="207"/>
    </location>
</feature>
<dbReference type="EMBL" id="KP136319">
    <property type="protein sequence ID" value="AJF96889.1"/>
    <property type="molecule type" value="Genomic_DNA"/>
</dbReference>
<dbReference type="RefSeq" id="YP_009119124.1">
    <property type="nucleotide sequence ID" value="NC_026440.1"/>
</dbReference>
<organism evidence="3 4">
    <name type="scientific">Pandoravirus inopinatum</name>
    <dbReference type="NCBI Taxonomy" id="1605721"/>
    <lineage>
        <taxon>Viruses</taxon>
        <taxon>Pandoravirus</taxon>
    </lineage>
</organism>
<dbReference type="KEGG" id="vg:23461806"/>
<keyword evidence="2" id="KW-0472">Membrane</keyword>
<evidence type="ECO:0000256" key="2">
    <source>
        <dbReference type="SAM" id="Phobius"/>
    </source>
</evidence>
<dbReference type="GeneID" id="23461806"/>
<reference evidence="3 4" key="1">
    <citation type="journal article" date="2015" name="Parasitol. Res.">
        <title>Viruses in close associations with free-living amoebae.</title>
        <authorList>
            <person name="Scheid P."/>
        </authorList>
    </citation>
    <scope>NUCLEOTIDE SEQUENCE [LARGE SCALE GENOMIC DNA]</scope>
    <source>
        <strain evidence="3">KlaHel</strain>
    </source>
</reference>
<evidence type="ECO:0000313" key="3">
    <source>
        <dbReference type="EMBL" id="AJF96889.1"/>
    </source>
</evidence>
<protein>
    <recommendedName>
        <fullName evidence="5">Transmembrane protein</fullName>
    </recommendedName>
</protein>
<feature type="transmembrane region" description="Helical" evidence="2">
    <location>
        <begin position="31"/>
        <end position="64"/>
    </location>
</feature>
<proteinExistence type="predicted"/>
<evidence type="ECO:0000256" key="1">
    <source>
        <dbReference type="SAM" id="MobiDB-lite"/>
    </source>
</evidence>
<keyword evidence="2" id="KW-1133">Transmembrane helix</keyword>
<accession>A0A0B5J0C0</accession>
<evidence type="ECO:0000313" key="4">
    <source>
        <dbReference type="Proteomes" id="UP000202511"/>
    </source>
</evidence>
<evidence type="ECO:0008006" key="5">
    <source>
        <dbReference type="Google" id="ProtNLM"/>
    </source>
</evidence>
<sequence length="207" mass="22552">MRHGGTAPHRPIAKEKCALLPLSCANPVFCLGLFFLLFACVFACGVGITGAVILLASIGAPLAACAGKGRLWLFFQTRQLSCRPTQQSCHGRRRSRMPLARKVIKKKKDEGQRRFLGDAWHVGPASWLAFFGVDRQVGRGWDTLLSAGAQRAPRFGRRKAAQEKKFSGSFFGRAQGRRAGSPRPTAPKIKGKCFEQTKKKPGGSATI</sequence>
<keyword evidence="2" id="KW-0812">Transmembrane</keyword>
<dbReference type="Proteomes" id="UP000202511">
    <property type="component" value="Segment"/>
</dbReference>
<name>A0A0B5J0C0_9VIRU</name>